<protein>
    <recommendedName>
        <fullName evidence="14">Probable nicotinate-nucleotide adenylyltransferase</fullName>
        <ecNumber evidence="14">2.7.7.18</ecNumber>
    </recommendedName>
    <alternativeName>
        <fullName evidence="14">Deamido-NAD(+) diphosphorylase</fullName>
    </alternativeName>
    <alternativeName>
        <fullName evidence="14">Deamido-NAD(+) pyrophosphorylase</fullName>
    </alternativeName>
    <alternativeName>
        <fullName evidence="14">Nicotinate mononucleotide adenylyltransferase</fullName>
        <shortName evidence="14">NaMN adenylyltransferase</shortName>
    </alternativeName>
</protein>
<evidence type="ECO:0000256" key="2">
    <source>
        <dbReference type="ARBA" id="ARBA00005019"/>
    </source>
</evidence>
<keyword evidence="4 14" id="KW-0808">Transferase</keyword>
<dbReference type="HAMAP" id="MF_00244">
    <property type="entry name" value="NaMN_adenylyltr"/>
    <property type="match status" value="1"/>
</dbReference>
<dbReference type="Gene3D" id="1.10.3210.10">
    <property type="entry name" value="Hypothetical protein af1432"/>
    <property type="match status" value="1"/>
</dbReference>
<dbReference type="CDD" id="cd02165">
    <property type="entry name" value="NMNAT"/>
    <property type="match status" value="1"/>
</dbReference>
<keyword evidence="3 14" id="KW-0662">Pyridine nucleotide biosynthesis</keyword>
<evidence type="ECO:0000256" key="6">
    <source>
        <dbReference type="ARBA" id="ARBA00022723"/>
    </source>
</evidence>
<evidence type="ECO:0000256" key="5">
    <source>
        <dbReference type="ARBA" id="ARBA00022695"/>
    </source>
</evidence>
<dbReference type="NCBIfam" id="TIGR00277">
    <property type="entry name" value="HDIG"/>
    <property type="match status" value="1"/>
</dbReference>
<comment type="catalytic activity">
    <reaction evidence="12 14">
        <text>nicotinate beta-D-ribonucleotide + ATP + H(+) = deamido-NAD(+) + diphosphate</text>
        <dbReference type="Rhea" id="RHEA:22860"/>
        <dbReference type="ChEBI" id="CHEBI:15378"/>
        <dbReference type="ChEBI" id="CHEBI:30616"/>
        <dbReference type="ChEBI" id="CHEBI:33019"/>
        <dbReference type="ChEBI" id="CHEBI:57502"/>
        <dbReference type="ChEBI" id="CHEBI:58437"/>
        <dbReference type="EC" id="2.7.7.18"/>
    </reaction>
</comment>
<dbReference type="PANTHER" id="PTHR39321">
    <property type="entry name" value="NICOTINATE-NUCLEOTIDE ADENYLYLTRANSFERASE-RELATED"/>
    <property type="match status" value="1"/>
</dbReference>
<dbReference type="SUPFAM" id="SSF52374">
    <property type="entry name" value="Nucleotidylyl transferase"/>
    <property type="match status" value="1"/>
</dbReference>
<dbReference type="AlphaFoldDB" id="A0A078KM66"/>
<dbReference type="STRING" id="29343.CCDG5_0474"/>
<dbReference type="SUPFAM" id="SSF109604">
    <property type="entry name" value="HD-domain/PDEase-like"/>
    <property type="match status" value="1"/>
</dbReference>
<dbReference type="InterPro" id="IPR014729">
    <property type="entry name" value="Rossmann-like_a/b/a_fold"/>
</dbReference>
<proteinExistence type="inferred from homology"/>
<evidence type="ECO:0000256" key="7">
    <source>
        <dbReference type="ARBA" id="ARBA00022741"/>
    </source>
</evidence>
<keyword evidence="10" id="KW-0408">Iron</keyword>
<dbReference type="Pfam" id="PF01467">
    <property type="entry name" value="CTP_transf_like"/>
    <property type="match status" value="1"/>
</dbReference>
<dbReference type="PANTHER" id="PTHR39321:SF3">
    <property type="entry name" value="PHOSPHOPANTETHEINE ADENYLYLTRANSFERASE"/>
    <property type="match status" value="1"/>
</dbReference>
<evidence type="ECO:0000256" key="4">
    <source>
        <dbReference type="ARBA" id="ARBA00022679"/>
    </source>
</evidence>
<evidence type="ECO:0000256" key="11">
    <source>
        <dbReference type="ARBA" id="ARBA00023027"/>
    </source>
</evidence>
<keyword evidence="17" id="KW-1185">Reference proteome</keyword>
<evidence type="ECO:0000256" key="8">
    <source>
        <dbReference type="ARBA" id="ARBA00022801"/>
    </source>
</evidence>
<gene>
    <name evidence="14" type="primary">nadD</name>
    <name evidence="16" type="ORF">CCDG5_0474</name>
</gene>
<evidence type="ECO:0000313" key="16">
    <source>
        <dbReference type="EMBL" id="CDZ23612.1"/>
    </source>
</evidence>
<dbReference type="OrthoDB" id="5295945at2"/>
<comment type="function">
    <text evidence="1 14">Catalyzes the reversible adenylation of nicotinate mononucleotide (NaMN) to nicotinic acid adenine dinucleotide (NaAD).</text>
</comment>
<dbReference type="UniPathway" id="UPA00253">
    <property type="reaction ID" value="UER00332"/>
</dbReference>
<organism evidence="16 17">
    <name type="scientific">[Clostridium] cellulosi</name>
    <dbReference type="NCBI Taxonomy" id="29343"/>
    <lineage>
        <taxon>Bacteria</taxon>
        <taxon>Bacillati</taxon>
        <taxon>Bacillota</taxon>
        <taxon>Clostridia</taxon>
        <taxon>Eubacteriales</taxon>
        <taxon>Oscillospiraceae</taxon>
        <taxon>Oscillospiraceae incertae sedis</taxon>
    </lineage>
</organism>
<dbReference type="GO" id="GO:0008803">
    <property type="term" value="F:bis(5'-nucleosyl)-tetraphosphatase (symmetrical) activity"/>
    <property type="evidence" value="ECO:0007669"/>
    <property type="project" value="UniProtKB-EC"/>
</dbReference>
<sequence length="409" mass="46426">MTERIGILGGTFNPIHNGHIKLALEFIERLGLDRLLLIPVWTPPHKSADGMLPADLRLEMCRLAASAYPKIEVSSIEIERGGTSYTVDTLKELKKLYPEARLFLITGSDMFLTLDKWKDFKAIAEMADLCACARHGGEYSKLKQFALKLEKEYGARCHIEDFPVVDLSSTDVRERLKNMHSAKGLVPDEVLKFIEDKGLYRDKPGSDRSNLMDSGSYEEKLSYFRDILKRRLSEKRFIHSLEVSKEAEFLAKKFGADVKKAEFAGLVHDIEKETPKDVQLQTIEKYSIILDDVERSAPKLLHAISGAAVLQYEHKITDTEILNAVRYHTTARAGMSLLEKIIYLADYISADRDYDGVDELRRTVHSSLEKGLDVCLRFSIEELLKKGAPIHLDTVRARNELILARKDSE</sequence>
<evidence type="ECO:0000313" key="17">
    <source>
        <dbReference type="Proteomes" id="UP000032431"/>
    </source>
</evidence>
<dbReference type="EC" id="2.7.7.18" evidence="14"/>
<evidence type="ECO:0000256" key="10">
    <source>
        <dbReference type="ARBA" id="ARBA00023004"/>
    </source>
</evidence>
<dbReference type="InterPro" id="IPR005249">
    <property type="entry name" value="YqeK"/>
</dbReference>
<dbReference type="HOGENOM" id="CLU_050191_0_0_9"/>
<dbReference type="NCBIfam" id="TIGR00482">
    <property type="entry name" value="nicotinate (nicotinamide) nucleotide adenylyltransferase"/>
    <property type="match status" value="1"/>
</dbReference>
<dbReference type="GO" id="GO:0046872">
    <property type="term" value="F:metal ion binding"/>
    <property type="evidence" value="ECO:0007669"/>
    <property type="project" value="UniProtKB-KW"/>
</dbReference>
<evidence type="ECO:0000256" key="13">
    <source>
        <dbReference type="ARBA" id="ARBA00049417"/>
    </source>
</evidence>
<dbReference type="GO" id="GO:0009435">
    <property type="term" value="P:NAD+ biosynthetic process"/>
    <property type="evidence" value="ECO:0007669"/>
    <property type="project" value="UniProtKB-UniRule"/>
</dbReference>
<dbReference type="EMBL" id="LM995447">
    <property type="protein sequence ID" value="CDZ23612.1"/>
    <property type="molecule type" value="Genomic_DNA"/>
</dbReference>
<comment type="catalytic activity">
    <reaction evidence="13">
        <text>P(1),P(4)-bis(5'-adenosyl) tetraphosphate + H2O = 2 ADP + 2 H(+)</text>
        <dbReference type="Rhea" id="RHEA:24252"/>
        <dbReference type="ChEBI" id="CHEBI:15377"/>
        <dbReference type="ChEBI" id="CHEBI:15378"/>
        <dbReference type="ChEBI" id="CHEBI:58141"/>
        <dbReference type="ChEBI" id="CHEBI:456216"/>
        <dbReference type="EC" id="3.6.1.41"/>
    </reaction>
</comment>
<name>A0A078KM66_9FIRM</name>
<dbReference type="Pfam" id="PF01966">
    <property type="entry name" value="HD"/>
    <property type="match status" value="1"/>
</dbReference>
<comment type="similarity">
    <text evidence="14">Belongs to the NadD family.</text>
</comment>
<dbReference type="InterPro" id="IPR006675">
    <property type="entry name" value="HDIG_dom"/>
</dbReference>
<keyword evidence="6" id="KW-0479">Metal-binding</keyword>
<dbReference type="InterPro" id="IPR005248">
    <property type="entry name" value="NadD/NMNAT"/>
</dbReference>
<keyword evidence="5 14" id="KW-0548">Nucleotidyltransferase</keyword>
<dbReference type="InterPro" id="IPR004821">
    <property type="entry name" value="Cyt_trans-like"/>
</dbReference>
<reference evidence="17" key="1">
    <citation type="submission" date="2014-07" db="EMBL/GenBank/DDBJ databases">
        <authorList>
            <person name="Wibberg D."/>
        </authorList>
    </citation>
    <scope>NUCLEOTIDE SEQUENCE [LARGE SCALE GENOMIC DNA]</scope>
    <source>
        <strain evidence="17">DG5</strain>
    </source>
</reference>
<comment type="pathway">
    <text evidence="2 14">Cofactor biosynthesis; NAD(+) biosynthesis; deamido-NAD(+) from nicotinate D-ribonucleotide: step 1/1.</text>
</comment>
<dbReference type="PATRIC" id="fig|29343.3.peg.497"/>
<dbReference type="Proteomes" id="UP000032431">
    <property type="component" value="Chromosome I"/>
</dbReference>
<dbReference type="Gene3D" id="3.40.50.620">
    <property type="entry name" value="HUPs"/>
    <property type="match status" value="1"/>
</dbReference>
<evidence type="ECO:0000259" key="15">
    <source>
        <dbReference type="PROSITE" id="PS51831"/>
    </source>
</evidence>
<evidence type="ECO:0000256" key="9">
    <source>
        <dbReference type="ARBA" id="ARBA00022840"/>
    </source>
</evidence>
<dbReference type="GO" id="GO:0004515">
    <property type="term" value="F:nicotinate-nucleotide adenylyltransferase activity"/>
    <property type="evidence" value="ECO:0007669"/>
    <property type="project" value="UniProtKB-UniRule"/>
</dbReference>
<feature type="domain" description="HD" evidence="15">
    <location>
        <begin position="236"/>
        <end position="351"/>
    </location>
</feature>
<dbReference type="NCBIfam" id="TIGR00488">
    <property type="entry name" value="bis(5'-nucleosyl)-tetraphosphatase (symmetrical) YqeK"/>
    <property type="match status" value="1"/>
</dbReference>
<evidence type="ECO:0000256" key="1">
    <source>
        <dbReference type="ARBA" id="ARBA00002324"/>
    </source>
</evidence>
<dbReference type="InterPro" id="IPR003607">
    <property type="entry name" value="HD/PDEase_dom"/>
</dbReference>
<evidence type="ECO:0000256" key="14">
    <source>
        <dbReference type="HAMAP-Rule" id="MF_00244"/>
    </source>
</evidence>
<dbReference type="InterPro" id="IPR006674">
    <property type="entry name" value="HD_domain"/>
</dbReference>
<accession>A0A078KM66</accession>
<keyword evidence="7 14" id="KW-0547">Nucleotide-binding</keyword>
<dbReference type="KEGG" id="ccel:CCDG5_0474"/>
<dbReference type="GO" id="GO:0005524">
    <property type="term" value="F:ATP binding"/>
    <property type="evidence" value="ECO:0007669"/>
    <property type="project" value="UniProtKB-KW"/>
</dbReference>
<dbReference type="PROSITE" id="PS51831">
    <property type="entry name" value="HD"/>
    <property type="match status" value="1"/>
</dbReference>
<dbReference type="SMART" id="SM00471">
    <property type="entry name" value="HDc"/>
    <property type="match status" value="1"/>
</dbReference>
<keyword evidence="8" id="KW-0378">Hydrolase</keyword>
<dbReference type="NCBIfam" id="NF000840">
    <property type="entry name" value="PRK00071.1-3"/>
    <property type="match status" value="1"/>
</dbReference>
<keyword evidence="9 14" id="KW-0067">ATP-binding</keyword>
<evidence type="ECO:0000256" key="12">
    <source>
        <dbReference type="ARBA" id="ARBA00048721"/>
    </source>
</evidence>
<keyword evidence="11 14" id="KW-0520">NAD</keyword>
<dbReference type="CDD" id="cd00077">
    <property type="entry name" value="HDc"/>
    <property type="match status" value="1"/>
</dbReference>
<evidence type="ECO:0000256" key="3">
    <source>
        <dbReference type="ARBA" id="ARBA00022642"/>
    </source>
</evidence>